<dbReference type="PROSITE" id="PS50011">
    <property type="entry name" value="PROTEIN_KINASE_DOM"/>
    <property type="match status" value="1"/>
</dbReference>
<dbReference type="Pfam" id="PF00069">
    <property type="entry name" value="Pkinase"/>
    <property type="match status" value="1"/>
</dbReference>
<keyword evidence="8" id="KW-1185">Reference proteome</keyword>
<sequence>MSDLLRSAFNYFSQVAPSPAAAGGKTDHPLVGTSVEVGGLRLKIRSLLAEGGFALVFSAQDPQGNWFALKRQLAADRDAADAIIKEIRFLRELTGHPAIVRYVQAAQLSPQESGHGRAEFLMLTELCSGGSVVDVLQKKDFTPAQVMKIFYAACTAVRHMHTRSPPITHRDIKVENLLFDSCGFVKLCDFGSATTESYQPDDSWSALQRSQLEEELAQHTTPMYRSPELLDLYSNFPIGPPQDIWALGCILFYLCYRKHPFEDSAKLRIINAKYILPEGETEYSMFHPLIQTTLQVDPRRRPLASDLCERAGALAAAMGIDLTKPVEGLDLPQLAPAASINATAGQLQKELTPHGSDVPRNVPPPRPPPAILHRTDHAHEQTAQQQASAMLGAIKGQGMTWFKNIKDKTAAVALTVQSTYGGRGPDVTFVTSRLVIAPLADGVPEALASQAEDAMRLHVMEQARGQFAVYNLSQRTFELPECSVVDLDLGRVPVADDVQVIAYHARWVKMQNRMQQHLMFSASFHANFIDPNTHLLEMNRTDLDILPDEESKFGDAFRVGIRVHVEDNDRGFNADDLPAFLTYDSSAVSRMALVSDHDEYDAIMRHLDKKKKSVPSCPQRPPRPQQSPRMAHTQRTEAAEKLLQSQQIANHPQNDPFFSTVSTATQSTSPKISRAHHESTQKRQSPQELMQSQQQQQDPFNLTKSLTASTASGAPLTGTDKAEMYEQMCGIRVSRAEEPPNEDDEKYKFDYEKAPKQSAVEDQGSQLATDVDLLGLGGDVGVFSGRSSSTQGELGSSSEQPFDPFADFGAKTATNPFAHKSASSAAFCKSEKGGGVTAEVDDLLDWSSTPVSETKHDRITGLSAVNSSNMQRNVSAPSFATATSNGTATQTFDPFAEFLASTSNAPVSKSGQGSRTNLSNGSGVSSGRTTPNNQRPNYTRAHFDAINSIGGIRPKVTENAFDDLLTSQGFLSTSRSAKTINEMKRADEIKTLDPISIKIRDWTNGKERNIRALLGSLNDVLWEGADKWTQPSMGDLLTAAQVKKVYRKACLVIHPDKQTGTENEALARAIFTELNDAWTAFENAGSPSL</sequence>
<comment type="similarity">
    <text evidence="1">Belongs to the protein kinase superfamily. AGC Ser/Thr protein kinase family. PKC subfamily.</text>
</comment>
<dbReference type="InterPro" id="IPR011009">
    <property type="entry name" value="Kinase-like_dom_sf"/>
</dbReference>
<evidence type="ECO:0000259" key="4">
    <source>
        <dbReference type="PROSITE" id="PS50011"/>
    </source>
</evidence>
<proteinExistence type="inferred from homology"/>
<dbReference type="GO" id="GO:0004674">
    <property type="term" value="F:protein serine/threonine kinase activity"/>
    <property type="evidence" value="ECO:0007669"/>
    <property type="project" value="TreeGrafter"/>
</dbReference>
<dbReference type="SUPFAM" id="SSF49562">
    <property type="entry name" value="C2 domain (Calcium/lipid-binding domain, CaLB)"/>
    <property type="match status" value="1"/>
</dbReference>
<dbReference type="Gene3D" id="1.10.287.110">
    <property type="entry name" value="DnaJ domain"/>
    <property type="match status" value="1"/>
</dbReference>
<feature type="region of interest" description="Disordered" evidence="3">
    <location>
        <begin position="651"/>
        <end position="699"/>
    </location>
</feature>
<evidence type="ECO:0000313" key="7">
    <source>
        <dbReference type="EMBL" id="KHN75774.1"/>
    </source>
</evidence>
<dbReference type="SMART" id="SM00220">
    <property type="entry name" value="S_TKc"/>
    <property type="match status" value="1"/>
</dbReference>
<dbReference type="Gene3D" id="1.10.510.10">
    <property type="entry name" value="Transferase(Phosphotransferase) domain 1"/>
    <property type="match status" value="1"/>
</dbReference>
<dbReference type="PANTHER" id="PTHR22967:SF105">
    <property type="entry name" value="CYCLIN-G-ASSOCIATED KINASE"/>
    <property type="match status" value="1"/>
</dbReference>
<dbReference type="InterPro" id="IPR008271">
    <property type="entry name" value="Ser/Thr_kinase_AS"/>
</dbReference>
<dbReference type="OrthoDB" id="1717591at2759"/>
<dbReference type="SMART" id="SM01326">
    <property type="entry name" value="PTEN_C2"/>
    <property type="match status" value="1"/>
</dbReference>
<evidence type="ECO:0000256" key="2">
    <source>
        <dbReference type="ARBA" id="ARBA00022741"/>
    </source>
</evidence>
<dbReference type="FunFam" id="1.10.287.110:FF:000002">
    <property type="entry name" value="putative tyrosine-protein phosphatase auxilin isoform X2"/>
    <property type="match status" value="1"/>
</dbReference>
<comment type="caution">
    <text evidence="7">The sequence shown here is derived from an EMBL/GenBank/DDBJ whole genome shotgun (WGS) entry which is preliminary data.</text>
</comment>
<accession>A0A0B2V2T0</accession>
<dbReference type="Proteomes" id="UP000031036">
    <property type="component" value="Unassembled WGS sequence"/>
</dbReference>
<gene>
    <name evidence="7" type="primary">Gak</name>
    <name evidence="7" type="ORF">Tcan_02918</name>
</gene>
<evidence type="ECO:0000256" key="1">
    <source>
        <dbReference type="ARBA" id="ARBA00005490"/>
    </source>
</evidence>
<dbReference type="AlphaFoldDB" id="A0A0B2V2T0"/>
<dbReference type="PROSITE" id="PS51182">
    <property type="entry name" value="C2_TENSIN"/>
    <property type="match status" value="1"/>
</dbReference>
<dbReference type="PROSITE" id="PS00108">
    <property type="entry name" value="PROTEIN_KINASE_ST"/>
    <property type="match status" value="1"/>
</dbReference>
<dbReference type="GO" id="GO:0045747">
    <property type="term" value="P:positive regulation of Notch signaling pathway"/>
    <property type="evidence" value="ECO:0007669"/>
    <property type="project" value="TreeGrafter"/>
</dbReference>
<dbReference type="InterPro" id="IPR014020">
    <property type="entry name" value="Tensin_C2-dom"/>
</dbReference>
<evidence type="ECO:0000313" key="8">
    <source>
        <dbReference type="Proteomes" id="UP000031036"/>
    </source>
</evidence>
<evidence type="ECO:0000256" key="3">
    <source>
        <dbReference type="SAM" id="MobiDB-lite"/>
    </source>
</evidence>
<evidence type="ECO:0000259" key="6">
    <source>
        <dbReference type="PROSITE" id="PS51182"/>
    </source>
</evidence>
<evidence type="ECO:0000259" key="5">
    <source>
        <dbReference type="PROSITE" id="PS50076"/>
    </source>
</evidence>
<name>A0A0B2V2T0_TOXCA</name>
<protein>
    <submittedName>
        <fullName evidence="7">Cyclin-G-associated kinase</fullName>
    </submittedName>
</protein>
<dbReference type="PANTHER" id="PTHR22967">
    <property type="entry name" value="SERINE/THREONINE PROTEIN KINASE"/>
    <property type="match status" value="1"/>
</dbReference>
<feature type="domain" description="C2 tensin-type" evidence="6">
    <location>
        <begin position="426"/>
        <end position="566"/>
    </location>
</feature>
<dbReference type="CDD" id="cd06257">
    <property type="entry name" value="DnaJ"/>
    <property type="match status" value="1"/>
</dbReference>
<dbReference type="SUPFAM" id="SSF56112">
    <property type="entry name" value="Protein kinase-like (PK-like)"/>
    <property type="match status" value="1"/>
</dbReference>
<feature type="domain" description="J" evidence="5">
    <location>
        <begin position="1026"/>
        <end position="1086"/>
    </location>
</feature>
<dbReference type="Gene3D" id="2.60.40.1110">
    <property type="match status" value="1"/>
</dbReference>
<keyword evidence="7" id="KW-0808">Transferase</keyword>
<organism evidence="7 8">
    <name type="scientific">Toxocara canis</name>
    <name type="common">Canine roundworm</name>
    <dbReference type="NCBI Taxonomy" id="6265"/>
    <lineage>
        <taxon>Eukaryota</taxon>
        <taxon>Metazoa</taxon>
        <taxon>Ecdysozoa</taxon>
        <taxon>Nematoda</taxon>
        <taxon>Chromadorea</taxon>
        <taxon>Rhabditida</taxon>
        <taxon>Spirurina</taxon>
        <taxon>Ascaridomorpha</taxon>
        <taxon>Ascaridoidea</taxon>
        <taxon>Toxocaridae</taxon>
        <taxon>Toxocara</taxon>
    </lineage>
</organism>
<dbReference type="EMBL" id="JPKZ01002625">
    <property type="protein sequence ID" value="KHN75774.1"/>
    <property type="molecule type" value="Genomic_DNA"/>
</dbReference>
<dbReference type="InterPro" id="IPR036869">
    <property type="entry name" value="J_dom_sf"/>
</dbReference>
<feature type="compositionally biased region" description="Low complexity" evidence="3">
    <location>
        <begin position="684"/>
        <end position="697"/>
    </location>
</feature>
<reference evidence="7 8" key="1">
    <citation type="submission" date="2014-11" db="EMBL/GenBank/DDBJ databases">
        <title>Genetic blueprint of the zoonotic pathogen Toxocara canis.</title>
        <authorList>
            <person name="Zhu X.-Q."/>
            <person name="Korhonen P.K."/>
            <person name="Cai H."/>
            <person name="Young N.D."/>
            <person name="Nejsum P."/>
            <person name="von Samson-Himmelstjerna G."/>
            <person name="Boag P.R."/>
            <person name="Tan P."/>
            <person name="Li Q."/>
            <person name="Min J."/>
            <person name="Yang Y."/>
            <person name="Wang X."/>
            <person name="Fang X."/>
            <person name="Hall R.S."/>
            <person name="Hofmann A."/>
            <person name="Sternberg P.W."/>
            <person name="Jex A.R."/>
            <person name="Gasser R.B."/>
        </authorList>
    </citation>
    <scope>NUCLEOTIDE SEQUENCE [LARGE SCALE GENOMIC DNA]</scope>
    <source>
        <strain evidence="7">PN_DK_2014</strain>
    </source>
</reference>
<feature type="domain" description="Protein kinase" evidence="4">
    <location>
        <begin position="42"/>
        <end position="314"/>
    </location>
</feature>
<dbReference type="InterPro" id="IPR000719">
    <property type="entry name" value="Prot_kinase_dom"/>
</dbReference>
<dbReference type="Pfam" id="PF10409">
    <property type="entry name" value="PTEN_C2"/>
    <property type="match status" value="1"/>
</dbReference>
<dbReference type="GO" id="GO:0005524">
    <property type="term" value="F:ATP binding"/>
    <property type="evidence" value="ECO:0007669"/>
    <property type="project" value="InterPro"/>
</dbReference>
<dbReference type="GO" id="GO:0005737">
    <property type="term" value="C:cytoplasm"/>
    <property type="evidence" value="ECO:0007669"/>
    <property type="project" value="TreeGrafter"/>
</dbReference>
<dbReference type="PROSITE" id="PS50076">
    <property type="entry name" value="DNAJ_2"/>
    <property type="match status" value="1"/>
</dbReference>
<dbReference type="InterPro" id="IPR001623">
    <property type="entry name" value="DnaJ_domain"/>
</dbReference>
<keyword evidence="7" id="KW-0418">Kinase</keyword>
<feature type="compositionally biased region" description="Polar residues" evidence="3">
    <location>
        <begin position="904"/>
        <end position="937"/>
    </location>
</feature>
<dbReference type="InterPro" id="IPR035892">
    <property type="entry name" value="C2_domain_sf"/>
</dbReference>
<keyword evidence="2" id="KW-0547">Nucleotide-binding</keyword>
<dbReference type="STRING" id="6265.A0A0B2V2T0"/>
<dbReference type="SUPFAM" id="SSF46565">
    <property type="entry name" value="Chaperone J-domain"/>
    <property type="match status" value="1"/>
</dbReference>
<feature type="compositionally biased region" description="Polar residues" evidence="3">
    <location>
        <begin position="651"/>
        <end position="671"/>
    </location>
</feature>
<dbReference type="GO" id="GO:2000369">
    <property type="term" value="P:regulation of clathrin-dependent endocytosis"/>
    <property type="evidence" value="ECO:0007669"/>
    <property type="project" value="TreeGrafter"/>
</dbReference>
<feature type="region of interest" description="Disordered" evidence="3">
    <location>
        <begin position="607"/>
        <end position="636"/>
    </location>
</feature>
<feature type="region of interest" description="Disordered" evidence="3">
    <location>
        <begin position="904"/>
        <end position="939"/>
    </location>
</feature>
<dbReference type="GO" id="GO:0035612">
    <property type="term" value="F:AP-2 adaptor complex binding"/>
    <property type="evidence" value="ECO:0007669"/>
    <property type="project" value="TreeGrafter"/>
</dbReference>
<dbReference type="OMA" id="HYKNTNL"/>